<dbReference type="EMBL" id="JAKOGI010001230">
    <property type="protein sequence ID" value="KAJ8426851.1"/>
    <property type="molecule type" value="Genomic_DNA"/>
</dbReference>
<evidence type="ECO:0000313" key="3">
    <source>
        <dbReference type="Proteomes" id="UP001153076"/>
    </source>
</evidence>
<dbReference type="AlphaFoldDB" id="A0A9Q1GTV7"/>
<reference evidence="2" key="1">
    <citation type="submission" date="2022-04" db="EMBL/GenBank/DDBJ databases">
        <title>Carnegiea gigantea Genome sequencing and assembly v2.</title>
        <authorList>
            <person name="Copetti D."/>
            <person name="Sanderson M.J."/>
            <person name="Burquez A."/>
            <person name="Wojciechowski M.F."/>
        </authorList>
    </citation>
    <scope>NUCLEOTIDE SEQUENCE</scope>
    <source>
        <strain evidence="2">SGP5-SGP5p</strain>
        <tissue evidence="2">Aerial part</tissue>
    </source>
</reference>
<keyword evidence="3" id="KW-1185">Reference proteome</keyword>
<protein>
    <submittedName>
        <fullName evidence="2">Uncharacterized protein</fullName>
    </submittedName>
</protein>
<organism evidence="2 3">
    <name type="scientific">Carnegiea gigantea</name>
    <dbReference type="NCBI Taxonomy" id="171969"/>
    <lineage>
        <taxon>Eukaryota</taxon>
        <taxon>Viridiplantae</taxon>
        <taxon>Streptophyta</taxon>
        <taxon>Embryophyta</taxon>
        <taxon>Tracheophyta</taxon>
        <taxon>Spermatophyta</taxon>
        <taxon>Magnoliopsida</taxon>
        <taxon>eudicotyledons</taxon>
        <taxon>Gunneridae</taxon>
        <taxon>Pentapetalae</taxon>
        <taxon>Caryophyllales</taxon>
        <taxon>Cactineae</taxon>
        <taxon>Cactaceae</taxon>
        <taxon>Cactoideae</taxon>
        <taxon>Echinocereeae</taxon>
        <taxon>Carnegiea</taxon>
    </lineage>
</organism>
<gene>
    <name evidence="2" type="ORF">Cgig2_006526</name>
</gene>
<accession>A0A9Q1GTV7</accession>
<feature type="compositionally biased region" description="Low complexity" evidence="1">
    <location>
        <begin position="131"/>
        <end position="148"/>
    </location>
</feature>
<sequence>MKVASAIIQRMLVDAGSSVGIITWDYLKKPTCLGRDIVPLTKRSKTLGGPRRQGLHHDRYPRPPRLRHIYGQRRGLLIIQATRHSDWGAKLHQLKVLTLSSYLMAILNRLDPTLQPRPPPWSGSPPAGVISLSSRPPRPLSPSSTSLSGVCTWPPLHPTFGARPEAMATCSSSATVGPTESAGPSDHDLANFSTKACLPEAWVVQKSV</sequence>
<feature type="region of interest" description="Disordered" evidence="1">
    <location>
        <begin position="115"/>
        <end position="148"/>
    </location>
</feature>
<dbReference type="Proteomes" id="UP001153076">
    <property type="component" value="Unassembled WGS sequence"/>
</dbReference>
<evidence type="ECO:0000313" key="2">
    <source>
        <dbReference type="EMBL" id="KAJ8426851.1"/>
    </source>
</evidence>
<evidence type="ECO:0000256" key="1">
    <source>
        <dbReference type="SAM" id="MobiDB-lite"/>
    </source>
</evidence>
<comment type="caution">
    <text evidence="2">The sequence shown here is derived from an EMBL/GenBank/DDBJ whole genome shotgun (WGS) entry which is preliminary data.</text>
</comment>
<name>A0A9Q1GTV7_9CARY</name>
<proteinExistence type="predicted"/>
<feature type="region of interest" description="Disordered" evidence="1">
    <location>
        <begin position="43"/>
        <end position="64"/>
    </location>
</feature>